<evidence type="ECO:0000313" key="5">
    <source>
        <dbReference type="Proteomes" id="UP000186309"/>
    </source>
</evidence>
<dbReference type="GO" id="GO:0008176">
    <property type="term" value="F:tRNA (guanine(46)-N7)-methyltransferase activity"/>
    <property type="evidence" value="ECO:0007669"/>
    <property type="project" value="UniProtKB-EC"/>
</dbReference>
<dbReference type="KEGG" id="pbor:BSF38_03738"/>
<protein>
    <submittedName>
        <fullName evidence="4">tRNA (Guanine-N(7)-)-methyltransferase</fullName>
        <ecNumber evidence="4">2.1.1.33</ecNumber>
    </submittedName>
</protein>
<keyword evidence="4" id="KW-0489">Methyltransferase</keyword>
<dbReference type="OrthoDB" id="5449367at2"/>
<name>A0A1U7CTK2_9BACT</name>
<dbReference type="SUPFAM" id="SSF53335">
    <property type="entry name" value="S-adenosyl-L-methionine-dependent methyltransferases"/>
    <property type="match status" value="1"/>
</dbReference>
<evidence type="ECO:0000259" key="2">
    <source>
        <dbReference type="Pfam" id="PF13649"/>
    </source>
</evidence>
<dbReference type="InterPro" id="IPR041698">
    <property type="entry name" value="Methyltransf_25"/>
</dbReference>
<dbReference type="EMBL" id="CP019082">
    <property type="protein sequence ID" value="APW62203.1"/>
    <property type="molecule type" value="Genomic_DNA"/>
</dbReference>
<accession>A0A1U7CTK2</accession>
<dbReference type="InterPro" id="IPR029063">
    <property type="entry name" value="SAM-dependent_MTases_sf"/>
</dbReference>
<dbReference type="AlphaFoldDB" id="A0A1U7CTK2"/>
<dbReference type="Pfam" id="PF21782">
    <property type="entry name" value="WHD_PKMT"/>
    <property type="match status" value="1"/>
</dbReference>
<dbReference type="Gene3D" id="3.40.50.150">
    <property type="entry name" value="Vaccinia Virus protein VP39"/>
    <property type="match status" value="1"/>
</dbReference>
<dbReference type="STRING" id="1387353.BSF38_03738"/>
<feature type="domain" description="Methyltransferase" evidence="2">
    <location>
        <begin position="46"/>
        <end position="143"/>
    </location>
</feature>
<dbReference type="Proteomes" id="UP000186309">
    <property type="component" value="Chromosome"/>
</dbReference>
<dbReference type="InterPro" id="IPR048976">
    <property type="entry name" value="WHD_PKMT"/>
</dbReference>
<evidence type="ECO:0000313" key="4">
    <source>
        <dbReference type="EMBL" id="APW62203.1"/>
    </source>
</evidence>
<dbReference type="InterPro" id="IPR050723">
    <property type="entry name" value="CFA/CMAS"/>
</dbReference>
<gene>
    <name evidence="4" type="primary">trmB_2</name>
    <name evidence="4" type="ORF">BSF38_03738</name>
</gene>
<dbReference type="PANTHER" id="PTHR43667">
    <property type="entry name" value="CYCLOPROPANE-FATTY-ACYL-PHOSPHOLIPID SYNTHASE"/>
    <property type="match status" value="1"/>
</dbReference>
<sequence length="526" mass="58453">MLNDGSSSYDELPYSDNCFYYTHPDHMATVAALHGLSPSAVERCRVLELGCAMGGNLIPMAIKFPDAQFVGIDLSARQIGVGRSVVEKLGLRNVDLRTMSIADVDDRLGRFDYIVCHGVFSWVPAPVRDKILAIFSANLAPEGIAYVSYNTYPGWHARGLARDLMAFHVRNATELRDSVQEARAFLTDLVEVIPDQSTAYSAILRAEGEFLSGVDDTYLYHEHLEETNNPLYFHQFMSAARAKGLDFLAEAKTPGLISHLPQEARERIEQWGKDEVAREQYVDFVTNRTFRRTYLCHEGAKREGAPASSAVASLCVGTLIMPESTDPDVLSDSPETFRVSDQGATMTSNHPLLKTALVELSRARPRLLPFDVLFDRVWARLKPRHGDLPEPEQARRFLCDALIRGFAVDLISLNVHPPSFTVEPGDLPVVSPLARLQAERGERFTNLQGRTVEPEPFDRIVLRLLDGTRTRSQVVETIKARVASGELSISDGDEQPVGDDATIDRAIQSEFEVSLRRLTAMALLIA</sequence>
<reference evidence="5" key="1">
    <citation type="submission" date="2016-12" db="EMBL/GenBank/DDBJ databases">
        <title>Comparative genomics of four Isosphaeraceae planctomycetes: a common pool of plasmids and glycoside hydrolase genes.</title>
        <authorList>
            <person name="Ivanova A."/>
        </authorList>
    </citation>
    <scope>NUCLEOTIDE SEQUENCE [LARGE SCALE GENOMIC DNA]</scope>
    <source>
        <strain evidence="5">PX4</strain>
    </source>
</reference>
<dbReference type="Pfam" id="PF13649">
    <property type="entry name" value="Methyltransf_25"/>
    <property type="match status" value="1"/>
</dbReference>
<dbReference type="CDD" id="cd02440">
    <property type="entry name" value="AdoMet_MTases"/>
    <property type="match status" value="1"/>
</dbReference>
<dbReference type="EC" id="2.1.1.33" evidence="4"/>
<evidence type="ECO:0000259" key="3">
    <source>
        <dbReference type="Pfam" id="PF21782"/>
    </source>
</evidence>
<dbReference type="InterPro" id="IPR018773">
    <property type="entry name" value="MeTrfase_reg_dom_prd"/>
</dbReference>
<evidence type="ECO:0000259" key="1">
    <source>
        <dbReference type="Pfam" id="PF10119"/>
    </source>
</evidence>
<proteinExistence type="predicted"/>
<organism evidence="4 5">
    <name type="scientific">Paludisphaera borealis</name>
    <dbReference type="NCBI Taxonomy" id="1387353"/>
    <lineage>
        <taxon>Bacteria</taxon>
        <taxon>Pseudomonadati</taxon>
        <taxon>Planctomycetota</taxon>
        <taxon>Planctomycetia</taxon>
        <taxon>Isosphaerales</taxon>
        <taxon>Isosphaeraceae</taxon>
        <taxon>Paludisphaera</taxon>
    </lineage>
</organism>
<dbReference type="PANTHER" id="PTHR43667:SF2">
    <property type="entry name" value="FATTY ACID C-METHYL TRANSFERASE"/>
    <property type="match status" value="1"/>
</dbReference>
<dbReference type="Pfam" id="PF10119">
    <property type="entry name" value="MethyTransf_Reg"/>
    <property type="match status" value="1"/>
</dbReference>
<feature type="domain" description="Methyltransferase regulatory" evidence="1">
    <location>
        <begin position="215"/>
        <end position="297"/>
    </location>
</feature>
<feature type="domain" description="PKMT C-terminal winged helix" evidence="3">
    <location>
        <begin position="426"/>
        <end position="523"/>
    </location>
</feature>
<keyword evidence="5" id="KW-1185">Reference proteome</keyword>
<keyword evidence="4" id="KW-0808">Transferase</keyword>
<dbReference type="RefSeq" id="WP_076348105.1">
    <property type="nucleotide sequence ID" value="NZ_CP019082.1"/>
</dbReference>